<dbReference type="NCBIfam" id="TIGR00296">
    <property type="entry name" value="TIGR00296 family protein"/>
    <property type="match status" value="1"/>
</dbReference>
<dbReference type="Pfam" id="PF01871">
    <property type="entry name" value="AMMECR1"/>
    <property type="match status" value="1"/>
</dbReference>
<dbReference type="InterPro" id="IPR002733">
    <property type="entry name" value="AMMECR1_domain"/>
</dbReference>
<evidence type="ECO:0000313" key="3">
    <source>
        <dbReference type="Proteomes" id="UP000006250"/>
    </source>
</evidence>
<name>E1JV01_SOLFR</name>
<keyword evidence="3" id="KW-1185">Reference proteome</keyword>
<evidence type="ECO:0000259" key="1">
    <source>
        <dbReference type="PROSITE" id="PS51112"/>
    </source>
</evidence>
<dbReference type="InterPro" id="IPR027485">
    <property type="entry name" value="AMMECR1_N"/>
</dbReference>
<dbReference type="Gene3D" id="3.30.1490.150">
    <property type="entry name" value="Hypothetical protein ph0010, domain 2"/>
    <property type="match status" value="1"/>
</dbReference>
<dbReference type="PANTHER" id="PTHR13016">
    <property type="entry name" value="AMMECR1 HOMOLOG"/>
    <property type="match status" value="1"/>
</dbReference>
<dbReference type="InterPro" id="IPR036071">
    <property type="entry name" value="AMMECR1_dom_sf"/>
</dbReference>
<dbReference type="NCBIfam" id="TIGR04335">
    <property type="entry name" value="AmmeMemoSam_A"/>
    <property type="match status" value="1"/>
</dbReference>
<gene>
    <name evidence="2" type="ORF">DesfrDRAFT_1450</name>
</gene>
<dbReference type="RefSeq" id="WP_005992508.1">
    <property type="nucleotide sequence ID" value="NZ_AECZ01000007.1"/>
</dbReference>
<dbReference type="PANTHER" id="PTHR13016:SF0">
    <property type="entry name" value="AMME SYNDROME CANDIDATE GENE 1 PROTEIN"/>
    <property type="match status" value="1"/>
</dbReference>
<dbReference type="OrthoDB" id="9782820at2"/>
<reference evidence="2 3" key="1">
    <citation type="submission" date="2010-08" db="EMBL/GenBank/DDBJ databases">
        <title>The draft genome of Desulfovibrio fructosovorans JJ.</title>
        <authorList>
            <consortium name="US DOE Joint Genome Institute (JGI-PGF)"/>
            <person name="Lucas S."/>
            <person name="Copeland A."/>
            <person name="Lapidus A."/>
            <person name="Cheng J.-F."/>
            <person name="Bruce D."/>
            <person name="Goodwin L."/>
            <person name="Pitluck S."/>
            <person name="Land M.L."/>
            <person name="Hauser L."/>
            <person name="Chang Y.-J."/>
            <person name="Jeffries C."/>
            <person name="Wall J.D."/>
            <person name="Stahl D.A."/>
            <person name="Arkin A.P."/>
            <person name="Dehal P."/>
            <person name="Stolyar S.M."/>
            <person name="Hazen T.C."/>
            <person name="Woyke T.J."/>
        </authorList>
    </citation>
    <scope>NUCLEOTIDE SEQUENCE [LARGE SCALE GENOMIC DNA]</scope>
    <source>
        <strain evidence="2 3">JJ</strain>
    </source>
</reference>
<feature type="domain" description="AMMECR1" evidence="1">
    <location>
        <begin position="11"/>
        <end position="183"/>
    </location>
</feature>
<dbReference type="EMBL" id="AECZ01000007">
    <property type="protein sequence ID" value="EFL51915.1"/>
    <property type="molecule type" value="Genomic_DNA"/>
</dbReference>
<dbReference type="InterPro" id="IPR027623">
    <property type="entry name" value="AmmeMemoSam_A"/>
</dbReference>
<accession>E1JV01</accession>
<dbReference type="PROSITE" id="PS51112">
    <property type="entry name" value="AMMECR1"/>
    <property type="match status" value="1"/>
</dbReference>
<dbReference type="eggNOG" id="COG2078">
    <property type="taxonomic scope" value="Bacteria"/>
</dbReference>
<proteinExistence type="predicted"/>
<dbReference type="SUPFAM" id="SSF143447">
    <property type="entry name" value="AMMECR1-like"/>
    <property type="match status" value="1"/>
</dbReference>
<sequence>MDAFHFALTGEEKDYLKNCVKLRIAARLAGKAAAVPQPPTDKLREAYGAFVTLNLRGRLRGCIGHIIGDRPLFTTIADMAEAAAFEDPRFPPLSPEEFEAVTVEISVLSPLTPCPDPNLVEVGRHGLLMRRGGRSGLLLPQVPVEWGWDRETFLCQTCSKAGMEPGCWKDPATQIFWFEAEVF</sequence>
<dbReference type="Proteomes" id="UP000006250">
    <property type="component" value="Unassembled WGS sequence"/>
</dbReference>
<comment type="caution">
    <text evidence="2">The sequence shown here is derived from an EMBL/GenBank/DDBJ whole genome shotgun (WGS) entry which is preliminary data.</text>
</comment>
<protein>
    <submittedName>
        <fullName evidence="2">AMMECR1 domain protein</fullName>
    </submittedName>
</protein>
<dbReference type="InterPro" id="IPR023473">
    <property type="entry name" value="AMMECR1"/>
</dbReference>
<dbReference type="STRING" id="596151.DesfrDRAFT_1450"/>
<dbReference type="AlphaFoldDB" id="E1JV01"/>
<organism evidence="2 3">
    <name type="scientific">Solidesulfovibrio fructosivorans JJ]</name>
    <dbReference type="NCBI Taxonomy" id="596151"/>
    <lineage>
        <taxon>Bacteria</taxon>
        <taxon>Pseudomonadati</taxon>
        <taxon>Thermodesulfobacteriota</taxon>
        <taxon>Desulfovibrionia</taxon>
        <taxon>Desulfovibrionales</taxon>
        <taxon>Desulfovibrionaceae</taxon>
        <taxon>Solidesulfovibrio</taxon>
    </lineage>
</organism>
<dbReference type="Gene3D" id="3.30.700.20">
    <property type="entry name" value="Hypothetical protein ph0010, domain 1"/>
    <property type="match status" value="1"/>
</dbReference>
<evidence type="ECO:0000313" key="2">
    <source>
        <dbReference type="EMBL" id="EFL51915.1"/>
    </source>
</evidence>